<dbReference type="Proteomes" id="UP000572212">
    <property type="component" value="Unassembled WGS sequence"/>
</dbReference>
<dbReference type="InterPro" id="IPR005182">
    <property type="entry name" value="YdbS-like_PH"/>
</dbReference>
<comment type="caution">
    <text evidence="3">The sequence shown here is derived from an EMBL/GenBank/DDBJ whole genome shotgun (WGS) entry which is preliminary data.</text>
</comment>
<dbReference type="PIRSF" id="PIRSF026631">
    <property type="entry name" value="UCP026631"/>
    <property type="match status" value="1"/>
</dbReference>
<organism evidence="3 4">
    <name type="scientific">Gracilibacillus halotolerans</name>
    <dbReference type="NCBI Taxonomy" id="74386"/>
    <lineage>
        <taxon>Bacteria</taxon>
        <taxon>Bacillati</taxon>
        <taxon>Bacillota</taxon>
        <taxon>Bacilli</taxon>
        <taxon>Bacillales</taxon>
        <taxon>Bacillaceae</taxon>
        <taxon>Gracilibacillus</taxon>
    </lineage>
</organism>
<feature type="transmembrane region" description="Helical" evidence="1">
    <location>
        <begin position="223"/>
        <end position="248"/>
    </location>
</feature>
<gene>
    <name evidence="3" type="ORF">GGQ92_000941</name>
</gene>
<feature type="domain" description="YdbS-like PH" evidence="2">
    <location>
        <begin position="253"/>
        <end position="336"/>
    </location>
</feature>
<keyword evidence="1" id="KW-0472">Membrane</keyword>
<dbReference type="InterPro" id="IPR014529">
    <property type="entry name" value="UCP026631"/>
</dbReference>
<evidence type="ECO:0000259" key="2">
    <source>
        <dbReference type="Pfam" id="PF03703"/>
    </source>
</evidence>
<evidence type="ECO:0000313" key="3">
    <source>
        <dbReference type="EMBL" id="MBB6512160.1"/>
    </source>
</evidence>
<reference evidence="3 4" key="1">
    <citation type="submission" date="2020-08" db="EMBL/GenBank/DDBJ databases">
        <title>Genomic Encyclopedia of Type Strains, Phase IV (KMG-IV): sequencing the most valuable type-strain genomes for metagenomic binning, comparative biology and taxonomic classification.</title>
        <authorList>
            <person name="Goeker M."/>
        </authorList>
    </citation>
    <scope>NUCLEOTIDE SEQUENCE [LARGE SCALE GENOMIC DNA]</scope>
    <source>
        <strain evidence="3 4">DSM 11805</strain>
    </source>
</reference>
<keyword evidence="1" id="KW-0812">Transmembrane</keyword>
<dbReference type="PANTHER" id="PTHR34473:SF2">
    <property type="entry name" value="UPF0699 TRANSMEMBRANE PROTEIN YDBT"/>
    <property type="match status" value="1"/>
</dbReference>
<feature type="transmembrane region" description="Helical" evidence="1">
    <location>
        <begin position="356"/>
        <end position="376"/>
    </location>
</feature>
<evidence type="ECO:0000313" key="4">
    <source>
        <dbReference type="Proteomes" id="UP000572212"/>
    </source>
</evidence>
<proteinExistence type="predicted"/>
<dbReference type="EMBL" id="JACHON010000002">
    <property type="protein sequence ID" value="MBB6512160.1"/>
    <property type="molecule type" value="Genomic_DNA"/>
</dbReference>
<feature type="transmembrane region" description="Helical" evidence="1">
    <location>
        <begin position="39"/>
        <end position="63"/>
    </location>
</feature>
<dbReference type="AlphaFoldDB" id="A0A841RDV2"/>
<name>A0A841RDV2_9BACI</name>
<dbReference type="Pfam" id="PF03703">
    <property type="entry name" value="bPH_2"/>
    <property type="match status" value="3"/>
</dbReference>
<sequence length="492" mass="55992">MYEPKRLHPAAMIISVINTVRQVIFGLIPLFIIAINTDIWKYVLLGIGVLVLLIIVSSILTWLRYTYTLEEDQIRIEQGLIVRKKRTISKHRIQSIDLSQNIVHRILGLTKVQIETAGNDQKIDAALHAVTMEEGKIIHDQLKYTQQTKEIETDEGVEETEEIIEEKDYPSKKISLQKLFIVGSTSGGFGVVLGLFALFFSQVESFIPEQFYDTATTWVVSQAVQVLIVLVVIALILLWAIGILYTVIQNWDFTITRYEKELFITRGLLEKKQSTIPLSRIQAVGIQENIVRQPLGFATVYVDIASGEVTSGNNVELHTVIFPLIRKKDVSTFLNELLPEYELTSEKLTRLPKKALPYYLLRLAIIPILASIVMAFTSPNIVFIPLIITGISLIFGWAQFKTAGYAISNNQLTVQSRMMNKDTVFVLHKRLQSLKKKQHIIHRKQKLASLDTAILNRYQGRHIAIKELRESDVDKIADWYSYEKRNSAPSSS</sequence>
<protein>
    <submittedName>
        <fullName evidence="3">Putative membrane protein</fullName>
    </submittedName>
</protein>
<dbReference type="PANTHER" id="PTHR34473">
    <property type="entry name" value="UPF0699 TRANSMEMBRANE PROTEIN YDBS"/>
    <property type="match status" value="1"/>
</dbReference>
<feature type="domain" description="YdbS-like PH" evidence="2">
    <location>
        <begin position="401"/>
        <end position="480"/>
    </location>
</feature>
<evidence type="ECO:0000256" key="1">
    <source>
        <dbReference type="SAM" id="Phobius"/>
    </source>
</evidence>
<accession>A0A841RDV2</accession>
<feature type="transmembrane region" description="Helical" evidence="1">
    <location>
        <begin position="12"/>
        <end position="33"/>
    </location>
</feature>
<feature type="transmembrane region" description="Helical" evidence="1">
    <location>
        <begin position="179"/>
        <end position="203"/>
    </location>
</feature>
<feature type="domain" description="YdbS-like PH" evidence="2">
    <location>
        <begin position="62"/>
        <end position="130"/>
    </location>
</feature>
<dbReference type="RefSeq" id="WP_246384047.1">
    <property type="nucleotide sequence ID" value="NZ_BAAACU010000002.1"/>
</dbReference>
<keyword evidence="1" id="KW-1133">Transmembrane helix</keyword>
<feature type="transmembrane region" description="Helical" evidence="1">
    <location>
        <begin position="382"/>
        <end position="400"/>
    </location>
</feature>
<keyword evidence="4" id="KW-1185">Reference proteome</keyword>